<sequence>MSSRAPSLSPGRSPLPTSLAFPQRPSTTSPMHIPPSPGRPARLGGTGPLQDLIRDIHLAPGAGPPPPADNTTLLVKGPYLFFHYDHPESLALGPAGPTPAPSAPDRSLRDILAGLERLSTEAGTAAGTATTGGMAPLTADAGWGCAYRSLQTLASHYAFAARARLRVAASRGESPQSPATATLPLPDDRLPGEPLLVPSVAALQEVIRRHLGTPSLGSAEWIGTAEVAQLMDLLYEVPCRVVHMAPGAGLPLETLVNHFMTVATPVMLGGNSKAFTILGISLAGDDALDLPAHVPLSCPGVRLLMLDPHIVWQKAWSGEAAHAEYIGALLRQGACQWKPLHAIFQTDTFYNFCLPIKRGD</sequence>
<reference evidence="4" key="1">
    <citation type="submission" date="2013-04" db="EMBL/GenBank/DDBJ databases">
        <title>The Genome Sequence of Fonticula alba ATCC 38817.</title>
        <authorList>
            <consortium name="The Broad Institute Genomics Platform"/>
            <person name="Russ C."/>
            <person name="Cuomo C."/>
            <person name="Burger G."/>
            <person name="Gray M.W."/>
            <person name="Holland P.W.H."/>
            <person name="King N."/>
            <person name="Lang F.B.F."/>
            <person name="Roger A.J."/>
            <person name="Ruiz-Trillo I."/>
            <person name="Brown M."/>
            <person name="Walker B."/>
            <person name="Young S."/>
            <person name="Zeng Q."/>
            <person name="Gargeya S."/>
            <person name="Fitzgerald M."/>
            <person name="Haas B."/>
            <person name="Abouelleil A."/>
            <person name="Allen A.W."/>
            <person name="Alvarado L."/>
            <person name="Arachchi H.M."/>
            <person name="Berlin A.M."/>
            <person name="Chapman S.B."/>
            <person name="Gainer-Dewar J."/>
            <person name="Goldberg J."/>
            <person name="Griggs A."/>
            <person name="Gujja S."/>
            <person name="Hansen M."/>
            <person name="Howarth C."/>
            <person name="Imamovic A."/>
            <person name="Ireland A."/>
            <person name="Larimer J."/>
            <person name="McCowan C."/>
            <person name="Murphy C."/>
            <person name="Pearson M."/>
            <person name="Poon T.W."/>
            <person name="Priest M."/>
            <person name="Roberts A."/>
            <person name="Saif S."/>
            <person name="Shea T."/>
            <person name="Sisk P."/>
            <person name="Sykes S."/>
            <person name="Wortman J."/>
            <person name="Nusbaum C."/>
            <person name="Birren B."/>
        </authorList>
    </citation>
    <scope>NUCLEOTIDE SEQUENCE [LARGE SCALE GENOMIC DNA]</scope>
    <source>
        <strain evidence="4">ATCC 38817</strain>
    </source>
</reference>
<organism evidence="4">
    <name type="scientific">Fonticula alba</name>
    <name type="common">Slime mold</name>
    <dbReference type="NCBI Taxonomy" id="691883"/>
    <lineage>
        <taxon>Eukaryota</taxon>
        <taxon>Rotosphaerida</taxon>
        <taxon>Fonticulaceae</taxon>
        <taxon>Fonticula</taxon>
    </lineage>
</organism>
<dbReference type="OrthoDB" id="417506at2759"/>
<feature type="region of interest" description="Disordered" evidence="2">
    <location>
        <begin position="1"/>
        <end position="48"/>
    </location>
</feature>
<keyword evidence="1" id="KW-0378">Hydrolase</keyword>
<dbReference type="STRING" id="691883.A0A058Z5S0"/>
<proteinExistence type="predicted"/>
<feature type="domain" description="UFSP1/2/DUB catalytic" evidence="3">
    <location>
        <begin position="197"/>
        <end position="353"/>
    </location>
</feature>
<dbReference type="InterPro" id="IPR012462">
    <property type="entry name" value="UFSP1/2_DUB_cat"/>
</dbReference>
<evidence type="ECO:0000313" key="4">
    <source>
        <dbReference type="EMBL" id="KCV69605.1"/>
    </source>
</evidence>
<dbReference type="eggNOG" id="KOG2433">
    <property type="taxonomic scope" value="Eukaryota"/>
</dbReference>
<evidence type="ECO:0000259" key="3">
    <source>
        <dbReference type="Pfam" id="PF07910"/>
    </source>
</evidence>
<evidence type="ECO:0000256" key="1">
    <source>
        <dbReference type="ARBA" id="ARBA00022801"/>
    </source>
</evidence>
<dbReference type="GeneID" id="20528749"/>
<protein>
    <recommendedName>
        <fullName evidence="3">UFSP1/2/DUB catalytic domain-containing protein</fullName>
    </recommendedName>
</protein>
<dbReference type="GO" id="GO:0071567">
    <property type="term" value="F:deUFMylase activity"/>
    <property type="evidence" value="ECO:0007669"/>
    <property type="project" value="TreeGrafter"/>
</dbReference>
<dbReference type="EMBL" id="KB932206">
    <property type="protein sequence ID" value="KCV69605.1"/>
    <property type="molecule type" value="Genomic_DNA"/>
</dbReference>
<dbReference type="Proteomes" id="UP000030693">
    <property type="component" value="Unassembled WGS sequence"/>
</dbReference>
<name>A0A058Z5S0_FONAL</name>
<accession>A0A058Z5S0</accession>
<keyword evidence="5" id="KW-1185">Reference proteome</keyword>
<dbReference type="PANTHER" id="PTHR48153:SF3">
    <property type="entry name" value="INACTIVE UFM1-SPECIFIC PROTEASE 1"/>
    <property type="match status" value="1"/>
</dbReference>
<dbReference type="RefSeq" id="XP_009496170.1">
    <property type="nucleotide sequence ID" value="XM_009497895.1"/>
</dbReference>
<dbReference type="PANTHER" id="PTHR48153">
    <property type="entry name" value="UFM1-SPECIFIC PROTEASE 2"/>
    <property type="match status" value="1"/>
</dbReference>
<dbReference type="Pfam" id="PF07910">
    <property type="entry name" value="Peptidase_C78"/>
    <property type="match status" value="1"/>
</dbReference>
<dbReference type="Gene3D" id="3.90.70.130">
    <property type="match status" value="1"/>
</dbReference>
<evidence type="ECO:0000256" key="2">
    <source>
        <dbReference type="SAM" id="MobiDB-lite"/>
    </source>
</evidence>
<gene>
    <name evidence="4" type="ORF">H696_04024</name>
</gene>
<evidence type="ECO:0000313" key="5">
    <source>
        <dbReference type="Proteomes" id="UP000030693"/>
    </source>
</evidence>
<dbReference type="AlphaFoldDB" id="A0A058Z5S0"/>